<sequence length="57" mass="6578">MLVELVRAALDRIGEMPELAPLLQQELEPAMVSDLRELDRSLGGRRLRPREAAPRRW</sequence>
<evidence type="ECO:0000313" key="1">
    <source>
        <dbReference type="EMBL" id="CAB4557814.1"/>
    </source>
</evidence>
<gene>
    <name evidence="1" type="ORF">UFOPK1493_01536</name>
</gene>
<name>A0A6J6D3B3_9ZZZZ</name>
<dbReference type="AlphaFoldDB" id="A0A6J6D3B3"/>
<reference evidence="1" key="1">
    <citation type="submission" date="2020-05" db="EMBL/GenBank/DDBJ databases">
        <authorList>
            <person name="Chiriac C."/>
            <person name="Salcher M."/>
            <person name="Ghai R."/>
            <person name="Kavagutti S V."/>
        </authorList>
    </citation>
    <scope>NUCLEOTIDE SEQUENCE</scope>
</reference>
<accession>A0A6J6D3B3</accession>
<organism evidence="1">
    <name type="scientific">freshwater metagenome</name>
    <dbReference type="NCBI Taxonomy" id="449393"/>
    <lineage>
        <taxon>unclassified sequences</taxon>
        <taxon>metagenomes</taxon>
        <taxon>ecological metagenomes</taxon>
    </lineage>
</organism>
<proteinExistence type="predicted"/>
<protein>
    <submittedName>
        <fullName evidence="1">Unannotated protein</fullName>
    </submittedName>
</protein>
<dbReference type="EMBL" id="CAEZSR010000047">
    <property type="protein sequence ID" value="CAB4557814.1"/>
    <property type="molecule type" value="Genomic_DNA"/>
</dbReference>